<dbReference type="PANTHER" id="PTHR42751:SF3">
    <property type="entry name" value="SODIUM_GLUTAMATE SYMPORTER"/>
    <property type="match status" value="1"/>
</dbReference>
<dbReference type="InterPro" id="IPR038770">
    <property type="entry name" value="Na+/solute_symporter_sf"/>
</dbReference>
<evidence type="ECO:0000256" key="1">
    <source>
        <dbReference type="ARBA" id="ARBA00004141"/>
    </source>
</evidence>
<dbReference type="GO" id="GO:0006813">
    <property type="term" value="P:potassium ion transport"/>
    <property type="evidence" value="ECO:0007669"/>
    <property type="project" value="InterPro"/>
</dbReference>
<dbReference type="Pfam" id="PF02254">
    <property type="entry name" value="TrkA_N"/>
    <property type="match status" value="1"/>
</dbReference>
<accession>H2BVP9</accession>
<feature type="transmembrane region" description="Helical" evidence="7">
    <location>
        <begin position="329"/>
        <end position="354"/>
    </location>
</feature>
<dbReference type="InterPro" id="IPR006153">
    <property type="entry name" value="Cation/H_exchanger_TM"/>
</dbReference>
<evidence type="ECO:0000256" key="5">
    <source>
        <dbReference type="ARBA" id="ARBA00022989"/>
    </source>
</evidence>
<organism evidence="10 11">
    <name type="scientific">Gillisia limnaea (strain DSM 15749 / LMG 21470 / R-8282)</name>
    <dbReference type="NCBI Taxonomy" id="865937"/>
    <lineage>
        <taxon>Bacteria</taxon>
        <taxon>Pseudomonadati</taxon>
        <taxon>Bacteroidota</taxon>
        <taxon>Flavobacteriia</taxon>
        <taxon>Flavobacteriales</taxon>
        <taxon>Flavobacteriaceae</taxon>
        <taxon>Gillisia</taxon>
    </lineage>
</organism>
<feature type="transmembrane region" description="Helical" evidence="7">
    <location>
        <begin position="61"/>
        <end position="80"/>
    </location>
</feature>
<dbReference type="GO" id="GO:0016020">
    <property type="term" value="C:membrane"/>
    <property type="evidence" value="ECO:0007669"/>
    <property type="project" value="UniProtKB-SubCell"/>
</dbReference>
<reference evidence="11" key="1">
    <citation type="journal article" date="2012" name="Stand. Genomic Sci.">
        <title>Genome sequence of the Antarctic rhodopsins-containing flavobacterium Gillisia limnaea type strain (R-8282(T)).</title>
        <authorList>
            <person name="Riedel T."/>
            <person name="Held B."/>
            <person name="Nolan M."/>
            <person name="Lucas S."/>
            <person name="Lapidus A."/>
            <person name="Tice H."/>
            <person name="Del Rio T.G."/>
            <person name="Cheng J.F."/>
            <person name="Han C."/>
            <person name="Tapia R."/>
            <person name="Goodwin L.A."/>
            <person name="Pitluck S."/>
            <person name="Liolios K."/>
            <person name="Mavromatis K."/>
            <person name="Pagani I."/>
            <person name="Ivanova N."/>
            <person name="Mikhailova N."/>
            <person name="Pati A."/>
            <person name="Chen A."/>
            <person name="Palaniappan K."/>
            <person name="Land M."/>
            <person name="Rohde M."/>
            <person name="Tindall B.J."/>
            <person name="Detter J.C."/>
            <person name="Goker M."/>
            <person name="Bristow J."/>
            <person name="Eisen J.A."/>
            <person name="Markowitz V."/>
            <person name="Hugenholtz P."/>
            <person name="Kyrpides N.C."/>
            <person name="Klenk H.P."/>
            <person name="Woyke T."/>
        </authorList>
    </citation>
    <scope>NUCLEOTIDE SEQUENCE [LARGE SCALE GENOMIC DNA]</scope>
    <source>
        <strain evidence="11">DSM 15749 / LMG 21470 / R-8282</strain>
    </source>
</reference>
<protein>
    <submittedName>
        <fullName evidence="10">Transporter, CPA2 family</fullName>
    </submittedName>
</protein>
<dbReference type="GO" id="GO:1902600">
    <property type="term" value="P:proton transmembrane transport"/>
    <property type="evidence" value="ECO:0007669"/>
    <property type="project" value="InterPro"/>
</dbReference>
<dbReference type="InterPro" id="IPR003148">
    <property type="entry name" value="RCK_N"/>
</dbReference>
<proteinExistence type="inferred from homology"/>
<keyword evidence="11" id="KW-1185">Reference proteome</keyword>
<dbReference type="InterPro" id="IPR036291">
    <property type="entry name" value="NAD(P)-bd_dom_sf"/>
</dbReference>
<feature type="transmembrane region" description="Helical" evidence="7">
    <location>
        <begin position="92"/>
        <end position="116"/>
    </location>
</feature>
<keyword evidence="3" id="KW-0813">Transport</keyword>
<feature type="transmembrane region" description="Helical" evidence="7">
    <location>
        <begin position="12"/>
        <end position="29"/>
    </location>
</feature>
<feature type="domain" description="Cation/H+ exchanger transmembrane" evidence="8">
    <location>
        <begin position="21"/>
        <end position="376"/>
    </location>
</feature>
<dbReference type="RefSeq" id="WP_006990308.1">
    <property type="nucleotide sequence ID" value="NZ_JH594606.1"/>
</dbReference>
<evidence type="ECO:0000256" key="3">
    <source>
        <dbReference type="ARBA" id="ARBA00022448"/>
    </source>
</evidence>
<gene>
    <name evidence="10" type="ORF">Gilli_3405</name>
</gene>
<dbReference type="Gene3D" id="1.20.1530.20">
    <property type="match status" value="1"/>
</dbReference>
<dbReference type="AlphaFoldDB" id="H2BVP9"/>
<feature type="domain" description="RCK N-terminal" evidence="9">
    <location>
        <begin position="418"/>
        <end position="533"/>
    </location>
</feature>
<sequence>MPWSSILLENPFFEIALILFLAAVLGALGQFLRQPLIVMFIALGIIVGPSVLDIVKSTEYIHLLAEIGIAILLFIVGLNLDLRIIKSVGKIALLTGLGQVFFTSLIGYFIAISLGFSNLHSFYIAVGLTFSSTIIIIKLLSDKKEIDSLHGQIAIGFLIVQDIVVILVMIVLSALGQNSDASLAYAIVKTLLAGGILFSITLIAMKWVIPSLSFFLAKSQEMLILFAIAWAVTLAAAGELMGFSGEVGAFLAGVSLASSQFKEAISGRLISLRDFMLIFFFVNLGANLDLSIIGSQVTPALLFSAFVLIGNPIIVLIIMGVMGYRKRTAFLAGLTVAQISEFSLIFAGLGLSIGHINDEILALITLVGLITIGLSTYLILYSHQIYKVIAPVLGIFEKKNPNKEIEMNTLNSNRYELIIFGLGRFGGKLAKLLEEHTQVRFLGVDFDPTVVKNFQKKNSSIVYGDIEDPELLERVPFQNVENVISTVSDIDHSMYLIKTLKGMGYKGKIYLTAIHEKDFKALNELGAYRVLLPHQMAAENFYNSFLSENRGTGLEVKNITNH</sequence>
<feature type="transmembrane region" description="Helical" evidence="7">
    <location>
        <begin position="221"/>
        <end position="241"/>
    </location>
</feature>
<evidence type="ECO:0000256" key="4">
    <source>
        <dbReference type="ARBA" id="ARBA00022692"/>
    </source>
</evidence>
<dbReference type="eggNOG" id="COG4651">
    <property type="taxonomic scope" value="Bacteria"/>
</dbReference>
<dbReference type="STRING" id="865937.Gilli_3405"/>
<evidence type="ECO:0000313" key="11">
    <source>
        <dbReference type="Proteomes" id="UP000003844"/>
    </source>
</evidence>
<dbReference type="SUPFAM" id="SSF51735">
    <property type="entry name" value="NAD(P)-binding Rossmann-fold domains"/>
    <property type="match status" value="1"/>
</dbReference>
<keyword evidence="4 7" id="KW-0812">Transmembrane</keyword>
<dbReference type="HOGENOM" id="CLU_005126_9_0_10"/>
<dbReference type="EMBL" id="JH594606">
    <property type="protein sequence ID" value="EHQ04005.1"/>
    <property type="molecule type" value="Genomic_DNA"/>
</dbReference>
<comment type="similarity">
    <text evidence="2">Belongs to the monovalent cation:proton antiporter 2 (CPA2) transporter (TC 2.A.37) family.</text>
</comment>
<dbReference type="PANTHER" id="PTHR42751">
    <property type="entry name" value="SODIUM/HYDROGEN EXCHANGER FAMILY/TRKA DOMAIN PROTEIN"/>
    <property type="match status" value="1"/>
</dbReference>
<evidence type="ECO:0000256" key="2">
    <source>
        <dbReference type="ARBA" id="ARBA00005551"/>
    </source>
</evidence>
<feature type="transmembrane region" description="Helical" evidence="7">
    <location>
        <begin position="153"/>
        <end position="176"/>
    </location>
</feature>
<evidence type="ECO:0000313" key="10">
    <source>
        <dbReference type="EMBL" id="EHQ04005.1"/>
    </source>
</evidence>
<keyword evidence="6 7" id="KW-0472">Membrane</keyword>
<feature type="transmembrane region" description="Helical" evidence="7">
    <location>
        <begin position="122"/>
        <end position="141"/>
    </location>
</feature>
<keyword evidence="5 7" id="KW-1133">Transmembrane helix</keyword>
<feature type="transmembrane region" description="Helical" evidence="7">
    <location>
        <begin position="182"/>
        <end position="209"/>
    </location>
</feature>
<dbReference type="eggNOG" id="COG1226">
    <property type="taxonomic scope" value="Bacteria"/>
</dbReference>
<evidence type="ECO:0000256" key="6">
    <source>
        <dbReference type="ARBA" id="ARBA00023136"/>
    </source>
</evidence>
<dbReference type="Pfam" id="PF00999">
    <property type="entry name" value="Na_H_Exchanger"/>
    <property type="match status" value="1"/>
</dbReference>
<dbReference type="OrthoDB" id="9781411at2"/>
<feature type="transmembrane region" description="Helical" evidence="7">
    <location>
        <begin position="360"/>
        <end position="380"/>
    </location>
</feature>
<dbReference type="Gene3D" id="3.40.50.720">
    <property type="entry name" value="NAD(P)-binding Rossmann-like Domain"/>
    <property type="match status" value="1"/>
</dbReference>
<dbReference type="Proteomes" id="UP000003844">
    <property type="component" value="Unassembled WGS sequence"/>
</dbReference>
<evidence type="ECO:0000256" key="7">
    <source>
        <dbReference type="SAM" id="Phobius"/>
    </source>
</evidence>
<evidence type="ECO:0000259" key="8">
    <source>
        <dbReference type="Pfam" id="PF00999"/>
    </source>
</evidence>
<feature type="transmembrane region" description="Helical" evidence="7">
    <location>
        <begin position="300"/>
        <end position="322"/>
    </location>
</feature>
<feature type="transmembrane region" description="Helical" evidence="7">
    <location>
        <begin position="36"/>
        <end position="55"/>
    </location>
</feature>
<evidence type="ECO:0000259" key="9">
    <source>
        <dbReference type="Pfam" id="PF02254"/>
    </source>
</evidence>
<dbReference type="GO" id="GO:0015297">
    <property type="term" value="F:antiporter activity"/>
    <property type="evidence" value="ECO:0007669"/>
    <property type="project" value="InterPro"/>
</dbReference>
<comment type="subcellular location">
    <subcellularLocation>
        <location evidence="1">Membrane</location>
        <topology evidence="1">Multi-pass membrane protein</topology>
    </subcellularLocation>
</comment>
<name>H2BVP9_GILLR</name>